<reference evidence="2 3" key="3">
    <citation type="journal article" date="2013" name="Rice">
        <title>Improvement of the Oryza sativa Nipponbare reference genome using next generation sequence and optical map data.</title>
        <authorList>
            <person name="Kawahara Y."/>
            <person name="de la Bastide M."/>
            <person name="Hamilton J.P."/>
            <person name="Kanamori H."/>
            <person name="McCombie W.R."/>
            <person name="Ouyang S."/>
            <person name="Schwartz D.C."/>
            <person name="Tanaka T."/>
            <person name="Wu J."/>
            <person name="Zhou S."/>
            <person name="Childs K.L."/>
            <person name="Davidson R.M."/>
            <person name="Lin H."/>
            <person name="Quesada-Ocampo L."/>
            <person name="Vaillancourt B."/>
            <person name="Sakai H."/>
            <person name="Lee S.S."/>
            <person name="Kim J."/>
            <person name="Numa H."/>
            <person name="Itoh T."/>
            <person name="Buell C.R."/>
            <person name="Matsumoto T."/>
        </authorList>
    </citation>
    <scope>NUCLEOTIDE SEQUENCE [LARGE SCALE GENOMIC DNA]</scope>
    <source>
        <strain evidence="3">cv. Nipponbare</strain>
    </source>
</reference>
<reference evidence="3" key="1">
    <citation type="journal article" date="2005" name="Nature">
        <title>The map-based sequence of the rice genome.</title>
        <authorList>
            <consortium name="International rice genome sequencing project (IRGSP)"/>
            <person name="Matsumoto T."/>
            <person name="Wu J."/>
            <person name="Kanamori H."/>
            <person name="Katayose Y."/>
            <person name="Fujisawa M."/>
            <person name="Namiki N."/>
            <person name="Mizuno H."/>
            <person name="Yamamoto K."/>
            <person name="Antonio B.A."/>
            <person name="Baba T."/>
            <person name="Sakata K."/>
            <person name="Nagamura Y."/>
            <person name="Aoki H."/>
            <person name="Arikawa K."/>
            <person name="Arita K."/>
            <person name="Bito T."/>
            <person name="Chiden Y."/>
            <person name="Fujitsuka N."/>
            <person name="Fukunaka R."/>
            <person name="Hamada M."/>
            <person name="Harada C."/>
            <person name="Hayashi A."/>
            <person name="Hijishita S."/>
            <person name="Honda M."/>
            <person name="Hosokawa S."/>
            <person name="Ichikawa Y."/>
            <person name="Idonuma A."/>
            <person name="Iijima M."/>
            <person name="Ikeda M."/>
            <person name="Ikeno M."/>
            <person name="Ito K."/>
            <person name="Ito S."/>
            <person name="Ito T."/>
            <person name="Ito Y."/>
            <person name="Ito Y."/>
            <person name="Iwabuchi A."/>
            <person name="Kamiya K."/>
            <person name="Karasawa W."/>
            <person name="Kurita K."/>
            <person name="Katagiri S."/>
            <person name="Kikuta A."/>
            <person name="Kobayashi H."/>
            <person name="Kobayashi N."/>
            <person name="Machita K."/>
            <person name="Maehara T."/>
            <person name="Masukawa M."/>
            <person name="Mizubayashi T."/>
            <person name="Mukai Y."/>
            <person name="Nagasaki H."/>
            <person name="Nagata Y."/>
            <person name="Naito S."/>
            <person name="Nakashima M."/>
            <person name="Nakama Y."/>
            <person name="Nakamichi Y."/>
            <person name="Nakamura M."/>
            <person name="Meguro A."/>
            <person name="Negishi M."/>
            <person name="Ohta I."/>
            <person name="Ohta T."/>
            <person name="Okamoto M."/>
            <person name="Ono N."/>
            <person name="Saji S."/>
            <person name="Sakaguchi M."/>
            <person name="Sakai K."/>
            <person name="Shibata M."/>
            <person name="Shimokawa T."/>
            <person name="Song J."/>
            <person name="Takazaki Y."/>
            <person name="Terasawa K."/>
            <person name="Tsugane M."/>
            <person name="Tsuji K."/>
            <person name="Ueda S."/>
            <person name="Waki K."/>
            <person name="Yamagata H."/>
            <person name="Yamamoto M."/>
            <person name="Yamamoto S."/>
            <person name="Yamane H."/>
            <person name="Yoshiki S."/>
            <person name="Yoshihara R."/>
            <person name="Yukawa K."/>
            <person name="Zhong H."/>
            <person name="Yano M."/>
            <person name="Yuan Q."/>
            <person name="Ouyang S."/>
            <person name="Liu J."/>
            <person name="Jones K.M."/>
            <person name="Gansberger K."/>
            <person name="Moffat K."/>
            <person name="Hill J."/>
            <person name="Bera J."/>
            <person name="Fadrosh D."/>
            <person name="Jin S."/>
            <person name="Johri S."/>
            <person name="Kim M."/>
            <person name="Overton L."/>
            <person name="Reardon M."/>
            <person name="Tsitrin T."/>
            <person name="Vuong H."/>
            <person name="Weaver B."/>
            <person name="Ciecko A."/>
            <person name="Tallon L."/>
            <person name="Jackson J."/>
            <person name="Pai G."/>
            <person name="Aken S.V."/>
            <person name="Utterback T."/>
            <person name="Reidmuller S."/>
            <person name="Feldblyum T."/>
            <person name="Hsiao J."/>
            <person name="Zismann V."/>
            <person name="Iobst S."/>
            <person name="de Vazeille A.R."/>
            <person name="Buell C.R."/>
            <person name="Ying K."/>
            <person name="Li Y."/>
            <person name="Lu T."/>
            <person name="Huang Y."/>
            <person name="Zhao Q."/>
            <person name="Feng Q."/>
            <person name="Zhang L."/>
            <person name="Zhu J."/>
            <person name="Weng Q."/>
            <person name="Mu J."/>
            <person name="Lu Y."/>
            <person name="Fan D."/>
            <person name="Liu Y."/>
            <person name="Guan J."/>
            <person name="Zhang Y."/>
            <person name="Yu S."/>
            <person name="Liu X."/>
            <person name="Zhang Y."/>
            <person name="Hong G."/>
            <person name="Han B."/>
            <person name="Choisne N."/>
            <person name="Demange N."/>
            <person name="Orjeda G."/>
            <person name="Samain S."/>
            <person name="Cattolico L."/>
            <person name="Pelletier E."/>
            <person name="Couloux A."/>
            <person name="Segurens B."/>
            <person name="Wincker P."/>
            <person name="D'Hont A."/>
            <person name="Scarpelli C."/>
            <person name="Weissenbach J."/>
            <person name="Salanoubat M."/>
            <person name="Quetier F."/>
            <person name="Yu Y."/>
            <person name="Kim H.R."/>
            <person name="Rambo T."/>
            <person name="Currie J."/>
            <person name="Collura K."/>
            <person name="Luo M."/>
            <person name="Yang T."/>
            <person name="Ammiraju J.S.S."/>
            <person name="Engler F."/>
            <person name="Soderlund C."/>
            <person name="Wing R.A."/>
            <person name="Palmer L.E."/>
            <person name="de la Bastide M."/>
            <person name="Spiegel L."/>
            <person name="Nascimento L."/>
            <person name="Zutavern T."/>
            <person name="O'Shaughnessy A."/>
            <person name="Dike S."/>
            <person name="Dedhia N."/>
            <person name="Preston R."/>
            <person name="Balija V."/>
            <person name="McCombie W.R."/>
            <person name="Chow T."/>
            <person name="Chen H."/>
            <person name="Chung M."/>
            <person name="Chen C."/>
            <person name="Shaw J."/>
            <person name="Wu H."/>
            <person name="Hsiao K."/>
            <person name="Chao Y."/>
            <person name="Chu M."/>
            <person name="Cheng C."/>
            <person name="Hour A."/>
            <person name="Lee P."/>
            <person name="Lin S."/>
            <person name="Lin Y."/>
            <person name="Liou J."/>
            <person name="Liu S."/>
            <person name="Hsing Y."/>
            <person name="Raghuvanshi S."/>
            <person name="Mohanty A."/>
            <person name="Bharti A.K."/>
            <person name="Gaur A."/>
            <person name="Gupta V."/>
            <person name="Kumar D."/>
            <person name="Ravi V."/>
            <person name="Vij S."/>
            <person name="Kapur A."/>
            <person name="Khurana P."/>
            <person name="Khurana P."/>
            <person name="Khurana J.P."/>
            <person name="Tyagi A.K."/>
            <person name="Gaikwad K."/>
            <person name="Singh A."/>
            <person name="Dalal V."/>
            <person name="Srivastava S."/>
            <person name="Dixit A."/>
            <person name="Pal A.K."/>
            <person name="Ghazi I.A."/>
            <person name="Yadav M."/>
            <person name="Pandit A."/>
            <person name="Bhargava A."/>
            <person name="Sureshbabu K."/>
            <person name="Batra K."/>
            <person name="Sharma T.R."/>
            <person name="Mohapatra T."/>
            <person name="Singh N.K."/>
            <person name="Messing J."/>
            <person name="Nelson A.B."/>
            <person name="Fuks G."/>
            <person name="Kavchok S."/>
            <person name="Keizer G."/>
            <person name="Linton E."/>
            <person name="Llaca V."/>
            <person name="Song R."/>
            <person name="Tanyolac B."/>
            <person name="Young S."/>
            <person name="Ho-Il K."/>
            <person name="Hahn J.H."/>
            <person name="Sangsakoo G."/>
            <person name="Vanavichit A."/>
            <person name="de Mattos Luiz.A.T."/>
            <person name="Zimmer P.D."/>
            <person name="Malone G."/>
            <person name="Dellagostin O."/>
            <person name="de Oliveira A.C."/>
            <person name="Bevan M."/>
            <person name="Bancroft I."/>
            <person name="Minx P."/>
            <person name="Cordum H."/>
            <person name="Wilson R."/>
            <person name="Cheng Z."/>
            <person name="Jin W."/>
            <person name="Jiang J."/>
            <person name="Leong S.A."/>
            <person name="Iwama H."/>
            <person name="Gojobori T."/>
            <person name="Itoh T."/>
            <person name="Niimura Y."/>
            <person name="Fujii Y."/>
            <person name="Habara T."/>
            <person name="Sakai H."/>
            <person name="Sato Y."/>
            <person name="Wilson G."/>
            <person name="Kumar K."/>
            <person name="McCouch S."/>
            <person name="Juretic N."/>
            <person name="Hoen D."/>
            <person name="Wright S."/>
            <person name="Bruskiewich R."/>
            <person name="Bureau T."/>
            <person name="Miyao A."/>
            <person name="Hirochika H."/>
            <person name="Nishikawa T."/>
            <person name="Kadowaki K."/>
            <person name="Sugiura M."/>
            <person name="Burr B."/>
            <person name="Sasaki T."/>
        </authorList>
    </citation>
    <scope>NUCLEOTIDE SEQUENCE [LARGE SCALE GENOMIC DNA]</scope>
    <source>
        <strain evidence="3">cv. Nipponbare</strain>
    </source>
</reference>
<protein>
    <submittedName>
        <fullName evidence="2">Os01g0198702 protein</fullName>
    </submittedName>
</protein>
<dbReference type="Proteomes" id="UP000059680">
    <property type="component" value="Chromosome 1"/>
</dbReference>
<dbReference type="AlphaFoldDB" id="A0A0P0UZT0"/>
<accession>A0A0P0UZT0</accession>
<dbReference type="InParanoid" id="A0A0P0UZT0"/>
<dbReference type="Gramene" id="Os01t0198702-01">
    <property type="protein sequence ID" value="Os01t0198702-01"/>
    <property type="gene ID" value="Os01g0198702"/>
</dbReference>
<reference evidence="2 3" key="2">
    <citation type="journal article" date="2013" name="Plant Cell Physiol.">
        <title>Rice Annotation Project Database (RAP-DB): an integrative and interactive database for rice genomics.</title>
        <authorList>
            <person name="Sakai H."/>
            <person name="Lee S.S."/>
            <person name="Tanaka T."/>
            <person name="Numa H."/>
            <person name="Kim J."/>
            <person name="Kawahara Y."/>
            <person name="Wakimoto H."/>
            <person name="Yang C.C."/>
            <person name="Iwamoto M."/>
            <person name="Abe T."/>
            <person name="Yamada Y."/>
            <person name="Muto A."/>
            <person name="Inokuchi H."/>
            <person name="Ikemura T."/>
            <person name="Matsumoto T."/>
            <person name="Sasaki T."/>
            <person name="Itoh T."/>
        </authorList>
    </citation>
    <scope>NUCLEOTIDE SEQUENCE [LARGE SCALE GENOMIC DNA]</scope>
    <source>
        <strain evidence="3">cv. Nipponbare</strain>
    </source>
</reference>
<dbReference type="EMBL" id="AP014957">
    <property type="protein sequence ID" value="BAS70885.1"/>
    <property type="molecule type" value="Genomic_DNA"/>
</dbReference>
<evidence type="ECO:0000256" key="1">
    <source>
        <dbReference type="SAM" id="MobiDB-lite"/>
    </source>
</evidence>
<feature type="region of interest" description="Disordered" evidence="1">
    <location>
        <begin position="32"/>
        <end position="62"/>
    </location>
</feature>
<proteinExistence type="predicted"/>
<keyword evidence="3" id="KW-1185">Reference proteome</keyword>
<gene>
    <name evidence="2" type="ordered locus">Os01g0198702</name>
    <name evidence="2" type="ORF">OSNPB_010198702</name>
</gene>
<dbReference type="PaxDb" id="39947-A0A0P0UZT0"/>
<sequence length="62" mass="7111">HVGPTFFFVNDKWVPHVFFKFECHLTATSTPRGRRPGQYRHVCGTSAKPPSKSVEGVKLHRF</sequence>
<evidence type="ECO:0000313" key="3">
    <source>
        <dbReference type="Proteomes" id="UP000059680"/>
    </source>
</evidence>
<feature type="non-terminal residue" evidence="2">
    <location>
        <position position="1"/>
    </location>
</feature>
<name>A0A0P0UZT0_ORYSJ</name>
<evidence type="ECO:0000313" key="2">
    <source>
        <dbReference type="EMBL" id="BAS70885.1"/>
    </source>
</evidence>
<organism evidence="2 3">
    <name type="scientific">Oryza sativa subsp. japonica</name>
    <name type="common">Rice</name>
    <dbReference type="NCBI Taxonomy" id="39947"/>
    <lineage>
        <taxon>Eukaryota</taxon>
        <taxon>Viridiplantae</taxon>
        <taxon>Streptophyta</taxon>
        <taxon>Embryophyta</taxon>
        <taxon>Tracheophyta</taxon>
        <taxon>Spermatophyta</taxon>
        <taxon>Magnoliopsida</taxon>
        <taxon>Liliopsida</taxon>
        <taxon>Poales</taxon>
        <taxon>Poaceae</taxon>
        <taxon>BOP clade</taxon>
        <taxon>Oryzoideae</taxon>
        <taxon>Oryzeae</taxon>
        <taxon>Oryzinae</taxon>
        <taxon>Oryza</taxon>
        <taxon>Oryza sativa</taxon>
    </lineage>
</organism>